<evidence type="ECO:0000256" key="9">
    <source>
        <dbReference type="ARBA" id="ARBA00022842"/>
    </source>
</evidence>
<evidence type="ECO:0000256" key="4">
    <source>
        <dbReference type="ARBA" id="ARBA00009503"/>
    </source>
</evidence>
<dbReference type="PROSITE" id="PS00793">
    <property type="entry name" value="DHPS_2"/>
    <property type="match status" value="1"/>
</dbReference>
<dbReference type="SUPFAM" id="SSF51717">
    <property type="entry name" value="Dihydropteroate synthetase-like"/>
    <property type="match status" value="1"/>
</dbReference>
<gene>
    <name evidence="14" type="primary">folP</name>
    <name evidence="14" type="ORF">ACFSJH_06830</name>
</gene>
<dbReference type="EMBL" id="JBHUHO010000019">
    <property type="protein sequence ID" value="MFD2115442.1"/>
    <property type="molecule type" value="Genomic_DNA"/>
</dbReference>
<dbReference type="PANTHER" id="PTHR20941">
    <property type="entry name" value="FOLATE SYNTHESIS PROTEINS"/>
    <property type="match status" value="1"/>
</dbReference>
<proteinExistence type="inferred from homology"/>
<dbReference type="InterPro" id="IPR006390">
    <property type="entry name" value="DHP_synth_dom"/>
</dbReference>
<dbReference type="GO" id="GO:0004156">
    <property type="term" value="F:dihydropteroate synthase activity"/>
    <property type="evidence" value="ECO:0007669"/>
    <property type="project" value="UniProtKB-EC"/>
</dbReference>
<dbReference type="PROSITE" id="PS00792">
    <property type="entry name" value="DHPS_1"/>
    <property type="match status" value="1"/>
</dbReference>
<sequence>MTDPAAKQHVQKRAYYFNDNNMLQLGERTLIMGILNTTPDSFSDGGQYVAVEAAVEQAKRLLDNGADIIDIGGESTRPGSQQVSVEEEIKRVIPIIEAIREQLPSAVLSIDTYKAVTAERALRAGVHIINDIWGLQYDDQMATVAATYNCPVIINHNRPTANYDALLPNIIADLKTSIALAEKAGIAAQNIWLDPGIGFAKNYKENLQVMQSLEQIVALEYPVLLGTSRKRFIQQTLGLSAQEVIQGTCATVVIGIMKGCQIVRVHDVAAVKQAALMTDAIVHV</sequence>
<dbReference type="PANTHER" id="PTHR20941:SF1">
    <property type="entry name" value="FOLIC ACID SYNTHESIS PROTEIN FOL1"/>
    <property type="match status" value="1"/>
</dbReference>
<evidence type="ECO:0000256" key="8">
    <source>
        <dbReference type="ARBA" id="ARBA00022723"/>
    </source>
</evidence>
<dbReference type="InterPro" id="IPR045031">
    <property type="entry name" value="DHP_synth-like"/>
</dbReference>
<organism evidence="14 15">
    <name type="scientific">Paenibacillus yanchengensis</name>
    <dbReference type="NCBI Taxonomy" id="2035833"/>
    <lineage>
        <taxon>Bacteria</taxon>
        <taxon>Bacillati</taxon>
        <taxon>Bacillota</taxon>
        <taxon>Bacilli</taxon>
        <taxon>Bacillales</taxon>
        <taxon>Paenibacillaceae</taxon>
        <taxon>Paenibacillus</taxon>
    </lineage>
</organism>
<name>A0ABW4YIM9_9BACL</name>
<keyword evidence="10 12" id="KW-0289">Folate biosynthesis</keyword>
<evidence type="ECO:0000256" key="10">
    <source>
        <dbReference type="ARBA" id="ARBA00022909"/>
    </source>
</evidence>
<evidence type="ECO:0000313" key="14">
    <source>
        <dbReference type="EMBL" id="MFD2115442.1"/>
    </source>
</evidence>
<keyword evidence="7 12" id="KW-0808">Transferase</keyword>
<keyword evidence="9 12" id="KW-0460">Magnesium</keyword>
<dbReference type="RefSeq" id="WP_377770608.1">
    <property type="nucleotide sequence ID" value="NZ_JBHUHO010000019.1"/>
</dbReference>
<comment type="function">
    <text evidence="12">Catalyzes the condensation of para-aminobenzoate (pABA) with 6-hydroxymethyl-7,8-dihydropterin diphosphate (DHPt-PP) to form 7,8-dihydropteroate (H2Pte), the immediate precursor of folate derivatives.</text>
</comment>
<reference evidence="15" key="1">
    <citation type="journal article" date="2019" name="Int. J. Syst. Evol. Microbiol.">
        <title>The Global Catalogue of Microorganisms (GCM) 10K type strain sequencing project: providing services to taxonomists for standard genome sequencing and annotation.</title>
        <authorList>
            <consortium name="The Broad Institute Genomics Platform"/>
            <consortium name="The Broad Institute Genome Sequencing Center for Infectious Disease"/>
            <person name="Wu L."/>
            <person name="Ma J."/>
        </authorList>
    </citation>
    <scope>NUCLEOTIDE SEQUENCE [LARGE SCALE GENOMIC DNA]</scope>
    <source>
        <strain evidence="15">GH52</strain>
    </source>
</reference>
<comment type="catalytic activity">
    <reaction evidence="1">
        <text>(7,8-dihydropterin-6-yl)methyl diphosphate + 4-aminobenzoate = 7,8-dihydropteroate + diphosphate</text>
        <dbReference type="Rhea" id="RHEA:19949"/>
        <dbReference type="ChEBI" id="CHEBI:17836"/>
        <dbReference type="ChEBI" id="CHEBI:17839"/>
        <dbReference type="ChEBI" id="CHEBI:33019"/>
        <dbReference type="ChEBI" id="CHEBI:72950"/>
        <dbReference type="EC" id="2.5.1.15"/>
    </reaction>
</comment>
<evidence type="ECO:0000256" key="12">
    <source>
        <dbReference type="RuleBase" id="RU361205"/>
    </source>
</evidence>
<protein>
    <recommendedName>
        <fullName evidence="6 12">Dihydropteroate synthase</fullName>
        <shortName evidence="12">DHPS</shortName>
        <ecNumber evidence="5 12">2.5.1.15</ecNumber>
    </recommendedName>
    <alternativeName>
        <fullName evidence="11 12">Dihydropteroate pyrophosphorylase</fullName>
    </alternativeName>
</protein>
<comment type="similarity">
    <text evidence="4 12">Belongs to the DHPS family.</text>
</comment>
<comment type="caution">
    <text evidence="14">The sequence shown here is derived from an EMBL/GenBank/DDBJ whole genome shotgun (WGS) entry which is preliminary data.</text>
</comment>
<dbReference type="CDD" id="cd00739">
    <property type="entry name" value="DHPS"/>
    <property type="match status" value="1"/>
</dbReference>
<dbReference type="NCBIfam" id="TIGR01496">
    <property type="entry name" value="DHPS"/>
    <property type="match status" value="1"/>
</dbReference>
<evidence type="ECO:0000259" key="13">
    <source>
        <dbReference type="PROSITE" id="PS50972"/>
    </source>
</evidence>
<evidence type="ECO:0000256" key="6">
    <source>
        <dbReference type="ARBA" id="ARBA00016919"/>
    </source>
</evidence>
<evidence type="ECO:0000313" key="15">
    <source>
        <dbReference type="Proteomes" id="UP001597362"/>
    </source>
</evidence>
<dbReference type="Gene3D" id="3.20.20.20">
    <property type="entry name" value="Dihydropteroate synthase-like"/>
    <property type="match status" value="1"/>
</dbReference>
<feature type="domain" description="Pterin-binding" evidence="13">
    <location>
        <begin position="29"/>
        <end position="276"/>
    </location>
</feature>
<accession>A0ABW4YIM9</accession>
<keyword evidence="8 12" id="KW-0479">Metal-binding</keyword>
<evidence type="ECO:0000256" key="11">
    <source>
        <dbReference type="ARBA" id="ARBA00030193"/>
    </source>
</evidence>
<evidence type="ECO:0000256" key="2">
    <source>
        <dbReference type="ARBA" id="ARBA00001946"/>
    </source>
</evidence>
<dbReference type="PROSITE" id="PS50972">
    <property type="entry name" value="PTERIN_BINDING"/>
    <property type="match status" value="1"/>
</dbReference>
<dbReference type="Pfam" id="PF00809">
    <property type="entry name" value="Pterin_bind"/>
    <property type="match status" value="1"/>
</dbReference>
<comment type="cofactor">
    <cofactor evidence="2 12">
        <name>Mg(2+)</name>
        <dbReference type="ChEBI" id="CHEBI:18420"/>
    </cofactor>
</comment>
<dbReference type="Proteomes" id="UP001597362">
    <property type="component" value="Unassembled WGS sequence"/>
</dbReference>
<evidence type="ECO:0000256" key="3">
    <source>
        <dbReference type="ARBA" id="ARBA00004763"/>
    </source>
</evidence>
<dbReference type="InterPro" id="IPR000489">
    <property type="entry name" value="Pterin-binding_dom"/>
</dbReference>
<dbReference type="InterPro" id="IPR011005">
    <property type="entry name" value="Dihydropteroate_synth-like_sf"/>
</dbReference>
<dbReference type="EC" id="2.5.1.15" evidence="5 12"/>
<evidence type="ECO:0000256" key="1">
    <source>
        <dbReference type="ARBA" id="ARBA00000012"/>
    </source>
</evidence>
<keyword evidence="15" id="KW-1185">Reference proteome</keyword>
<evidence type="ECO:0000256" key="7">
    <source>
        <dbReference type="ARBA" id="ARBA00022679"/>
    </source>
</evidence>
<comment type="pathway">
    <text evidence="3 12">Cofactor biosynthesis; tetrahydrofolate biosynthesis; 7,8-dihydrofolate from 2-amino-4-hydroxy-6-hydroxymethyl-7,8-dihydropteridine diphosphate and 4-aminobenzoate: step 1/2.</text>
</comment>
<evidence type="ECO:0000256" key="5">
    <source>
        <dbReference type="ARBA" id="ARBA00012458"/>
    </source>
</evidence>